<gene>
    <name evidence="11" type="ORF">KC571_00045</name>
</gene>
<dbReference type="InterPro" id="IPR048435">
    <property type="entry name" value="MASE6"/>
</dbReference>
<accession>A0A955LFL1</accession>
<feature type="transmembrane region" description="Helical" evidence="9">
    <location>
        <begin position="60"/>
        <end position="79"/>
    </location>
</feature>
<dbReference type="PROSITE" id="PS50109">
    <property type="entry name" value="HIS_KIN"/>
    <property type="match status" value="1"/>
</dbReference>
<evidence type="ECO:0000313" key="12">
    <source>
        <dbReference type="Proteomes" id="UP000701698"/>
    </source>
</evidence>
<evidence type="ECO:0000256" key="5">
    <source>
        <dbReference type="ARBA" id="ARBA00022741"/>
    </source>
</evidence>
<keyword evidence="4" id="KW-0808">Transferase</keyword>
<evidence type="ECO:0000256" key="6">
    <source>
        <dbReference type="ARBA" id="ARBA00022777"/>
    </source>
</evidence>
<evidence type="ECO:0000256" key="2">
    <source>
        <dbReference type="ARBA" id="ARBA00012438"/>
    </source>
</evidence>
<dbReference type="SUPFAM" id="SSF47384">
    <property type="entry name" value="Homodimeric domain of signal transducing histidine kinase"/>
    <property type="match status" value="1"/>
</dbReference>
<keyword evidence="6 11" id="KW-0418">Kinase</keyword>
<keyword evidence="9" id="KW-0472">Membrane</keyword>
<dbReference type="Proteomes" id="UP000701698">
    <property type="component" value="Unassembled WGS sequence"/>
</dbReference>
<feature type="transmembrane region" description="Helical" evidence="9">
    <location>
        <begin position="124"/>
        <end position="151"/>
    </location>
</feature>
<dbReference type="EMBL" id="JAGQKX010000001">
    <property type="protein sequence ID" value="MCA9389777.1"/>
    <property type="molecule type" value="Genomic_DNA"/>
</dbReference>
<evidence type="ECO:0000313" key="11">
    <source>
        <dbReference type="EMBL" id="MCA9389777.1"/>
    </source>
</evidence>
<proteinExistence type="predicted"/>
<dbReference type="Pfam" id="PF00512">
    <property type="entry name" value="HisKA"/>
    <property type="match status" value="1"/>
</dbReference>
<sequence length="426" mass="48181">MSQSKLNTIYQNFVTNGLDPQQTDQITQQRIKTLNLVGLTLTFIALFWTVVDAVLFDRMVFSIIEGVATIIGFLFLVVYRFSKNTQLMTNIAFFIVTTVIVVTLLPLGLDSIETLWVYLLPPFAFFLLGIQGGVIWTITIFLAMLMLLAGARLGYLQHEIRDTFIINLFSSYFIVALFSYQYEQARLQALDKLSRKNSELQRLVYTVSHDLKTPIVSLLGYLSFVREEIDSGEEKQRDEDLDKMNQICNNMRQMINDLLNLSRVKRQGQFSNVSTGDVVVNILTENESQLRSAGIETEMHGQFPTVITEERKFQEVMRNLISNAIKYMGNASKPLIEIGVTDHEDNFEFYVKDSGIGIDKEELSKVFEPFYAKSDISIGSGIGLSIAKGFVDDLGGKIWADSQKGSGSTFHFTIPKDPPITEDDDK</sequence>
<dbReference type="GO" id="GO:0030295">
    <property type="term" value="F:protein kinase activator activity"/>
    <property type="evidence" value="ECO:0007669"/>
    <property type="project" value="TreeGrafter"/>
</dbReference>
<evidence type="ECO:0000256" key="1">
    <source>
        <dbReference type="ARBA" id="ARBA00000085"/>
    </source>
</evidence>
<dbReference type="EC" id="2.7.13.3" evidence="2"/>
<dbReference type="GO" id="GO:0000155">
    <property type="term" value="F:phosphorelay sensor kinase activity"/>
    <property type="evidence" value="ECO:0007669"/>
    <property type="project" value="InterPro"/>
</dbReference>
<feature type="domain" description="Histidine kinase" evidence="10">
    <location>
        <begin position="206"/>
        <end position="418"/>
    </location>
</feature>
<dbReference type="SMART" id="SM00388">
    <property type="entry name" value="HisKA"/>
    <property type="match status" value="1"/>
</dbReference>
<keyword evidence="7" id="KW-0067">ATP-binding</keyword>
<dbReference type="InterPro" id="IPR036890">
    <property type="entry name" value="HATPase_C_sf"/>
</dbReference>
<keyword evidence="9" id="KW-0812">Transmembrane</keyword>
<feature type="transmembrane region" description="Helical" evidence="9">
    <location>
        <begin position="34"/>
        <end position="54"/>
    </location>
</feature>
<evidence type="ECO:0000256" key="3">
    <source>
        <dbReference type="ARBA" id="ARBA00022553"/>
    </source>
</evidence>
<reference evidence="11" key="2">
    <citation type="journal article" date="2021" name="Microbiome">
        <title>Successional dynamics and alternative stable states in a saline activated sludge microbial community over 9 years.</title>
        <authorList>
            <person name="Wang Y."/>
            <person name="Ye J."/>
            <person name="Ju F."/>
            <person name="Liu L."/>
            <person name="Boyd J.A."/>
            <person name="Deng Y."/>
            <person name="Parks D.H."/>
            <person name="Jiang X."/>
            <person name="Yin X."/>
            <person name="Woodcroft B.J."/>
            <person name="Tyson G.W."/>
            <person name="Hugenholtz P."/>
            <person name="Polz M.F."/>
            <person name="Zhang T."/>
        </authorList>
    </citation>
    <scope>NUCLEOTIDE SEQUENCE</scope>
    <source>
        <strain evidence="11">HKST-UBA01</strain>
    </source>
</reference>
<dbReference type="AlphaFoldDB" id="A0A955LFL1"/>
<name>A0A955LFL1_UNCKA</name>
<dbReference type="InterPro" id="IPR036097">
    <property type="entry name" value="HisK_dim/P_sf"/>
</dbReference>
<protein>
    <recommendedName>
        <fullName evidence="2">histidine kinase</fullName>
        <ecNumber evidence="2">2.7.13.3</ecNumber>
    </recommendedName>
</protein>
<organism evidence="11 12">
    <name type="scientific">candidate division WWE3 bacterium</name>
    <dbReference type="NCBI Taxonomy" id="2053526"/>
    <lineage>
        <taxon>Bacteria</taxon>
        <taxon>Katanobacteria</taxon>
    </lineage>
</organism>
<dbReference type="SMART" id="SM00387">
    <property type="entry name" value="HATPase_c"/>
    <property type="match status" value="1"/>
</dbReference>
<keyword evidence="5" id="KW-0547">Nucleotide-binding</keyword>
<feature type="transmembrane region" description="Helical" evidence="9">
    <location>
        <begin position="163"/>
        <end position="182"/>
    </location>
</feature>
<dbReference type="Gene3D" id="3.30.565.10">
    <property type="entry name" value="Histidine kinase-like ATPase, C-terminal domain"/>
    <property type="match status" value="1"/>
</dbReference>
<evidence type="ECO:0000259" key="10">
    <source>
        <dbReference type="PROSITE" id="PS50109"/>
    </source>
</evidence>
<dbReference type="PRINTS" id="PR00344">
    <property type="entry name" value="BCTRLSENSOR"/>
</dbReference>
<comment type="catalytic activity">
    <reaction evidence="1">
        <text>ATP + protein L-histidine = ADP + protein N-phospho-L-histidine.</text>
        <dbReference type="EC" id="2.7.13.3"/>
    </reaction>
</comment>
<keyword evidence="9" id="KW-1133">Transmembrane helix</keyword>
<dbReference type="PANTHER" id="PTHR42878">
    <property type="entry name" value="TWO-COMPONENT HISTIDINE KINASE"/>
    <property type="match status" value="1"/>
</dbReference>
<keyword evidence="3" id="KW-0597">Phosphoprotein</keyword>
<dbReference type="InterPro" id="IPR050351">
    <property type="entry name" value="BphY/WalK/GraS-like"/>
</dbReference>
<dbReference type="InterPro" id="IPR003661">
    <property type="entry name" value="HisK_dim/P_dom"/>
</dbReference>
<evidence type="ECO:0000256" key="4">
    <source>
        <dbReference type="ARBA" id="ARBA00022679"/>
    </source>
</evidence>
<keyword evidence="8" id="KW-0902">Two-component regulatory system</keyword>
<reference evidence="11" key="1">
    <citation type="submission" date="2020-04" db="EMBL/GenBank/DDBJ databases">
        <authorList>
            <person name="Zhang T."/>
        </authorList>
    </citation>
    <scope>NUCLEOTIDE SEQUENCE</scope>
    <source>
        <strain evidence="11">HKST-UBA01</strain>
    </source>
</reference>
<dbReference type="Pfam" id="PF02518">
    <property type="entry name" value="HATPase_c"/>
    <property type="match status" value="1"/>
</dbReference>
<dbReference type="Pfam" id="PF20966">
    <property type="entry name" value="MASE6"/>
    <property type="match status" value="1"/>
</dbReference>
<evidence type="ECO:0000256" key="8">
    <source>
        <dbReference type="ARBA" id="ARBA00023012"/>
    </source>
</evidence>
<dbReference type="GO" id="GO:0007234">
    <property type="term" value="P:osmosensory signaling via phosphorelay pathway"/>
    <property type="evidence" value="ECO:0007669"/>
    <property type="project" value="TreeGrafter"/>
</dbReference>
<dbReference type="GO" id="GO:0000156">
    <property type="term" value="F:phosphorelay response regulator activity"/>
    <property type="evidence" value="ECO:0007669"/>
    <property type="project" value="TreeGrafter"/>
</dbReference>
<dbReference type="SUPFAM" id="SSF55874">
    <property type="entry name" value="ATPase domain of HSP90 chaperone/DNA topoisomerase II/histidine kinase"/>
    <property type="match status" value="1"/>
</dbReference>
<dbReference type="InterPro" id="IPR003594">
    <property type="entry name" value="HATPase_dom"/>
</dbReference>
<dbReference type="InterPro" id="IPR004358">
    <property type="entry name" value="Sig_transdc_His_kin-like_C"/>
</dbReference>
<dbReference type="Gene3D" id="1.10.287.130">
    <property type="match status" value="1"/>
</dbReference>
<dbReference type="CDD" id="cd00082">
    <property type="entry name" value="HisKA"/>
    <property type="match status" value="1"/>
</dbReference>
<feature type="transmembrane region" description="Helical" evidence="9">
    <location>
        <begin position="91"/>
        <end position="109"/>
    </location>
</feature>
<dbReference type="InterPro" id="IPR005467">
    <property type="entry name" value="His_kinase_dom"/>
</dbReference>
<dbReference type="GO" id="GO:0005524">
    <property type="term" value="F:ATP binding"/>
    <property type="evidence" value="ECO:0007669"/>
    <property type="project" value="UniProtKB-KW"/>
</dbReference>
<dbReference type="PANTHER" id="PTHR42878:SF7">
    <property type="entry name" value="SENSOR HISTIDINE KINASE GLRK"/>
    <property type="match status" value="1"/>
</dbReference>
<evidence type="ECO:0000256" key="9">
    <source>
        <dbReference type="SAM" id="Phobius"/>
    </source>
</evidence>
<evidence type="ECO:0000256" key="7">
    <source>
        <dbReference type="ARBA" id="ARBA00022840"/>
    </source>
</evidence>
<comment type="caution">
    <text evidence="11">The sequence shown here is derived from an EMBL/GenBank/DDBJ whole genome shotgun (WGS) entry which is preliminary data.</text>
</comment>